<keyword evidence="4 9" id="KW-0819">tRNA processing</keyword>
<dbReference type="PANTHER" id="PTHR17490">
    <property type="entry name" value="SUA5"/>
    <property type="match status" value="1"/>
</dbReference>
<dbReference type="PROSITE" id="PS51163">
    <property type="entry name" value="YRDC"/>
    <property type="match status" value="1"/>
</dbReference>
<comment type="catalytic activity">
    <reaction evidence="8 9">
        <text>L-threonine + hydrogencarbonate + ATP = L-threonylcarbamoyladenylate + diphosphate + H2O</text>
        <dbReference type="Rhea" id="RHEA:36407"/>
        <dbReference type="ChEBI" id="CHEBI:15377"/>
        <dbReference type="ChEBI" id="CHEBI:17544"/>
        <dbReference type="ChEBI" id="CHEBI:30616"/>
        <dbReference type="ChEBI" id="CHEBI:33019"/>
        <dbReference type="ChEBI" id="CHEBI:57926"/>
        <dbReference type="ChEBI" id="CHEBI:73682"/>
        <dbReference type="EC" id="2.7.7.87"/>
    </reaction>
</comment>
<protein>
    <recommendedName>
        <fullName evidence="9">Threonylcarbamoyl-AMP synthase</fullName>
        <shortName evidence="9">TC-AMP synthase</shortName>
        <ecNumber evidence="9">2.7.7.87</ecNumber>
    </recommendedName>
    <alternativeName>
        <fullName evidence="9">L-threonylcarbamoyladenylate synthase</fullName>
    </alternativeName>
    <alternativeName>
        <fullName evidence="9">t(6)A37 threonylcarbamoyladenosine biosynthesis protein TsaC</fullName>
    </alternativeName>
    <alternativeName>
        <fullName evidence="9">tRNA threonylcarbamoyladenosine biosynthesis protein TsaC</fullName>
    </alternativeName>
</protein>
<dbReference type="FunFam" id="3.90.870.10:FF:000004">
    <property type="entry name" value="Threonylcarbamoyl-AMP synthase"/>
    <property type="match status" value="1"/>
</dbReference>
<keyword evidence="2 9" id="KW-0963">Cytoplasm</keyword>
<organism evidence="11 12">
    <name type="scientific">Candidatus Erwinia haradaeae</name>
    <dbReference type="NCBI Taxonomy" id="1922217"/>
    <lineage>
        <taxon>Bacteria</taxon>
        <taxon>Pseudomonadati</taxon>
        <taxon>Pseudomonadota</taxon>
        <taxon>Gammaproteobacteria</taxon>
        <taxon>Enterobacterales</taxon>
        <taxon>Erwiniaceae</taxon>
        <taxon>Erwinia</taxon>
    </lineage>
</organism>
<evidence type="ECO:0000256" key="9">
    <source>
        <dbReference type="HAMAP-Rule" id="MF_01852"/>
    </source>
</evidence>
<dbReference type="InterPro" id="IPR017945">
    <property type="entry name" value="DHBP_synth_RibB-like_a/b_dom"/>
</dbReference>
<feature type="domain" description="YrdC-like" evidence="10">
    <location>
        <begin position="5"/>
        <end position="186"/>
    </location>
</feature>
<dbReference type="SUPFAM" id="SSF55821">
    <property type="entry name" value="YrdC/RibB"/>
    <property type="match status" value="1"/>
</dbReference>
<dbReference type="InterPro" id="IPR006070">
    <property type="entry name" value="Sua5-like_dom"/>
</dbReference>
<dbReference type="GO" id="GO:0003725">
    <property type="term" value="F:double-stranded RNA binding"/>
    <property type="evidence" value="ECO:0007669"/>
    <property type="project" value="InterPro"/>
</dbReference>
<dbReference type="GO" id="GO:0002949">
    <property type="term" value="P:tRNA threonylcarbamoyladenosine modification"/>
    <property type="evidence" value="ECO:0007669"/>
    <property type="project" value="UniProtKB-UniRule"/>
</dbReference>
<dbReference type="GO" id="GO:0061710">
    <property type="term" value="F:L-threonylcarbamoyladenylate synthase"/>
    <property type="evidence" value="ECO:0007669"/>
    <property type="project" value="UniProtKB-EC"/>
</dbReference>
<dbReference type="EMBL" id="LR217725">
    <property type="protein sequence ID" value="VFP87783.1"/>
    <property type="molecule type" value="Genomic_DNA"/>
</dbReference>
<dbReference type="InterPro" id="IPR023535">
    <property type="entry name" value="TC-AMP_synthase"/>
</dbReference>
<comment type="function">
    <text evidence="9">Required for the formation of a threonylcarbamoyl group on adenosine at position 37 (t(6)A37) in tRNAs that read codons beginning with adenine. Catalyzes the conversion of L-threonine, HCO(3)(-)/CO(2) and ATP to give threonylcarbamoyl-AMP (TC-AMP) as the acyladenylate intermediate, with the release of diphosphate.</text>
</comment>
<dbReference type="InterPro" id="IPR050156">
    <property type="entry name" value="TC-AMP_synthase_SUA5"/>
</dbReference>
<proteinExistence type="inferred from homology"/>
<evidence type="ECO:0000256" key="5">
    <source>
        <dbReference type="ARBA" id="ARBA00022695"/>
    </source>
</evidence>
<dbReference type="RefSeq" id="WP_072666505.1">
    <property type="nucleotide sequence ID" value="NZ_LR217725.1"/>
</dbReference>
<evidence type="ECO:0000313" key="12">
    <source>
        <dbReference type="Proteomes" id="UP000294462"/>
    </source>
</evidence>
<dbReference type="Proteomes" id="UP000294462">
    <property type="component" value="Chromosome"/>
</dbReference>
<evidence type="ECO:0000256" key="8">
    <source>
        <dbReference type="ARBA" id="ARBA00048366"/>
    </source>
</evidence>
<evidence type="ECO:0000256" key="3">
    <source>
        <dbReference type="ARBA" id="ARBA00022679"/>
    </source>
</evidence>
<dbReference type="OrthoDB" id="9814580at2"/>
<dbReference type="GO" id="GO:0006450">
    <property type="term" value="P:regulation of translational fidelity"/>
    <property type="evidence" value="ECO:0007669"/>
    <property type="project" value="TreeGrafter"/>
</dbReference>
<evidence type="ECO:0000256" key="2">
    <source>
        <dbReference type="ARBA" id="ARBA00022490"/>
    </source>
</evidence>
<dbReference type="GO" id="GO:0000049">
    <property type="term" value="F:tRNA binding"/>
    <property type="evidence" value="ECO:0007669"/>
    <property type="project" value="TreeGrafter"/>
</dbReference>
<dbReference type="PANTHER" id="PTHR17490:SF18">
    <property type="entry name" value="THREONYLCARBAMOYL-AMP SYNTHASE"/>
    <property type="match status" value="1"/>
</dbReference>
<keyword evidence="12" id="KW-1185">Reference proteome</keyword>
<evidence type="ECO:0000313" key="11">
    <source>
        <dbReference type="EMBL" id="VFP87783.1"/>
    </source>
</evidence>
<keyword evidence="7 9" id="KW-0067">ATP-binding</keyword>
<keyword evidence="3 9" id="KW-0808">Transferase</keyword>
<accession>A0A451DLZ2</accession>
<dbReference type="GO" id="GO:0005737">
    <property type="term" value="C:cytoplasm"/>
    <property type="evidence" value="ECO:0007669"/>
    <property type="project" value="UniProtKB-SubCell"/>
</dbReference>
<dbReference type="HAMAP" id="MF_01852">
    <property type="entry name" value="TsaC"/>
    <property type="match status" value="1"/>
</dbReference>
<sequence length="186" mass="20696">MSLIMHSLLQCATYVGNALVIAYPTEAMFGLGCNPAQKKAVMRLLTLKKRSIKKGLILIAANYEQLIPWVADEQLSLQQKELIFSTWPGPVTWILPARNMVPYWLTGGLSTLAVRVSSHPSVIDLCLACNTALVSTSANITNHPPCRYSTELFEQFGHNFPVLAGEIGWRMHPSEIRSVFTGERIR</sequence>
<evidence type="ECO:0000256" key="4">
    <source>
        <dbReference type="ARBA" id="ARBA00022694"/>
    </source>
</evidence>
<comment type="similarity">
    <text evidence="9">Belongs to the SUA5 family. TsaC subfamily.</text>
</comment>
<evidence type="ECO:0000256" key="1">
    <source>
        <dbReference type="ARBA" id="ARBA00004496"/>
    </source>
</evidence>
<evidence type="ECO:0000256" key="7">
    <source>
        <dbReference type="ARBA" id="ARBA00022840"/>
    </source>
</evidence>
<dbReference type="Gene3D" id="3.90.870.10">
    <property type="entry name" value="DHBP synthase"/>
    <property type="match status" value="1"/>
</dbReference>
<evidence type="ECO:0000259" key="10">
    <source>
        <dbReference type="PROSITE" id="PS51163"/>
    </source>
</evidence>
<evidence type="ECO:0000256" key="6">
    <source>
        <dbReference type="ARBA" id="ARBA00022741"/>
    </source>
</evidence>
<keyword evidence="5 9" id="KW-0548">Nucleotidyltransferase</keyword>
<gene>
    <name evidence="9 11" type="primary">tsaC</name>
    <name evidence="11" type="ORF">ERCIPSTX3056_667</name>
</gene>
<dbReference type="AlphaFoldDB" id="A0A451DLZ2"/>
<dbReference type="KEGG" id="ehd:ERCIPSTX3056_667"/>
<dbReference type="EC" id="2.7.7.87" evidence="9"/>
<name>A0A451DLZ2_9GAMM</name>
<reference evidence="11 12" key="1">
    <citation type="submission" date="2019-02" db="EMBL/GenBank/DDBJ databases">
        <authorList>
            <person name="Manzano-Marin A."/>
            <person name="Manzano-Marin A."/>
        </authorList>
    </citation>
    <scope>NUCLEOTIDE SEQUENCE [LARGE SCALE GENOMIC DNA]</scope>
    <source>
        <strain evidence="11 12">ErCipseudotaxifoliae</strain>
    </source>
</reference>
<dbReference type="Pfam" id="PF01300">
    <property type="entry name" value="Sua5_yciO_yrdC"/>
    <property type="match status" value="1"/>
</dbReference>
<comment type="subcellular location">
    <subcellularLocation>
        <location evidence="1 9">Cytoplasm</location>
    </subcellularLocation>
</comment>
<dbReference type="GO" id="GO:0005524">
    <property type="term" value="F:ATP binding"/>
    <property type="evidence" value="ECO:0007669"/>
    <property type="project" value="UniProtKB-UniRule"/>
</dbReference>
<keyword evidence="6 9" id="KW-0547">Nucleotide-binding</keyword>